<protein>
    <submittedName>
        <fullName evidence="1">Methyltransferase</fullName>
    </submittedName>
</protein>
<dbReference type="PANTHER" id="PTHR34598">
    <property type="entry name" value="BLL6449 PROTEIN"/>
    <property type="match status" value="1"/>
</dbReference>
<keyword evidence="1" id="KW-0489">Methyltransferase</keyword>
<proteinExistence type="predicted"/>
<dbReference type="Proteomes" id="UP000265955">
    <property type="component" value="Unassembled WGS sequence"/>
</dbReference>
<organism evidence="1 2">
    <name type="scientific">Noviherbaspirillum saxi</name>
    <dbReference type="NCBI Taxonomy" id="2320863"/>
    <lineage>
        <taxon>Bacteria</taxon>
        <taxon>Pseudomonadati</taxon>
        <taxon>Pseudomonadota</taxon>
        <taxon>Betaproteobacteria</taxon>
        <taxon>Burkholderiales</taxon>
        <taxon>Oxalobacteraceae</taxon>
        <taxon>Noviherbaspirillum</taxon>
    </lineage>
</organism>
<dbReference type="OrthoDB" id="7052511at2"/>
<accession>A0A3A3FIQ9</accession>
<dbReference type="GO" id="GO:0032259">
    <property type="term" value="P:methylation"/>
    <property type="evidence" value="ECO:0007669"/>
    <property type="project" value="UniProtKB-KW"/>
</dbReference>
<gene>
    <name evidence="1" type="ORF">D3871_17010</name>
</gene>
<evidence type="ECO:0000313" key="2">
    <source>
        <dbReference type="Proteomes" id="UP000265955"/>
    </source>
</evidence>
<dbReference type="GO" id="GO:0016491">
    <property type="term" value="F:oxidoreductase activity"/>
    <property type="evidence" value="ECO:0007669"/>
    <property type="project" value="InterPro"/>
</dbReference>
<dbReference type="RefSeq" id="WP_119770308.1">
    <property type="nucleotide sequence ID" value="NZ_QYUO01000002.1"/>
</dbReference>
<dbReference type="InterPro" id="IPR044053">
    <property type="entry name" value="AsaB-like"/>
</dbReference>
<keyword evidence="1" id="KW-0808">Transferase</keyword>
<dbReference type="AlphaFoldDB" id="A0A3A3FIQ9"/>
<dbReference type="EMBL" id="QYUO01000002">
    <property type="protein sequence ID" value="RJF95157.1"/>
    <property type="molecule type" value="Genomic_DNA"/>
</dbReference>
<dbReference type="GO" id="GO:0008168">
    <property type="term" value="F:methyltransferase activity"/>
    <property type="evidence" value="ECO:0007669"/>
    <property type="project" value="UniProtKB-KW"/>
</dbReference>
<sequence length="278" mass="31437">MKRDLHEPYVTAKLGYLASTGKRPCNYMFQPPAGVPWENAAYDRVECKIHDVRPLSSGFSLQLNGFALLAAPSAQTWFEDERQIQNIYYRELEEHALKLTGGTRAVVFDHLVRRRDATRPTASFGRDSGGTRPSALGRVHNDYTETSGPKRCQAVLPETAPDTPFLILNFWRPVGYPVMDTPLALCDARSFPSQDWVEGDLIYPTRTGEIYLARYSDAHRWFYYPSMTPGEMLVFKTYDSRLDQPARMTPHSAFDDPTAPADALPRQSIEARCLVLLA</sequence>
<reference evidence="2" key="1">
    <citation type="submission" date="2018-09" db="EMBL/GenBank/DDBJ databases">
        <authorList>
            <person name="Zhu H."/>
        </authorList>
    </citation>
    <scope>NUCLEOTIDE SEQUENCE [LARGE SCALE GENOMIC DNA]</scope>
    <source>
        <strain evidence="2">K1R23-30</strain>
    </source>
</reference>
<dbReference type="PANTHER" id="PTHR34598:SF3">
    <property type="entry name" value="OXIDOREDUCTASE AN1597"/>
    <property type="match status" value="1"/>
</dbReference>
<name>A0A3A3FIQ9_9BURK</name>
<dbReference type="NCBIfam" id="NF041278">
    <property type="entry name" value="CmcJ_NvfI_EfuI"/>
    <property type="match status" value="1"/>
</dbReference>
<evidence type="ECO:0000313" key="1">
    <source>
        <dbReference type="EMBL" id="RJF95157.1"/>
    </source>
</evidence>
<keyword evidence="2" id="KW-1185">Reference proteome</keyword>
<comment type="caution">
    <text evidence="1">The sequence shown here is derived from an EMBL/GenBank/DDBJ whole genome shotgun (WGS) entry which is preliminary data.</text>
</comment>